<feature type="non-terminal residue" evidence="2">
    <location>
        <position position="293"/>
    </location>
</feature>
<feature type="non-terminal residue" evidence="2">
    <location>
        <position position="1"/>
    </location>
</feature>
<sequence>LHETTQWGTQALCDHFLRTYVCPGIFELARTVTRDCLTCQRINKKTMQKASLGGRELAQRPFQKVQIDFSELPQIQRSKYLLVIVDHLTHWVEAFPTANASAQVVSKILLEQIIPQYGLIHVIDSDLGPHFTSQILHSTMGALGIKWDLHTPWRPQSSGRVERINQAVKNCLTKLVNETKMNWVKCLPLALFNIQVRPRTDLGVSPYEALFGLSLLTSTRIVTYEEGEKGIADYIKTISKILEDLRKRGYLPQSTPIDFRTHSFQPGHWVLIKTWKETLLILRWEGPYQMLLT</sequence>
<dbReference type="EMBL" id="VXBT01004228">
    <property type="protein sequence ID" value="NXO09733.1"/>
    <property type="molecule type" value="Genomic_DNA"/>
</dbReference>
<dbReference type="Gene3D" id="1.10.340.70">
    <property type="match status" value="1"/>
</dbReference>
<evidence type="ECO:0000259" key="1">
    <source>
        <dbReference type="PROSITE" id="PS50994"/>
    </source>
</evidence>
<dbReference type="SUPFAM" id="SSF53098">
    <property type="entry name" value="Ribonuclease H-like"/>
    <property type="match status" value="1"/>
</dbReference>
<dbReference type="PANTHER" id="PTHR37984:SF5">
    <property type="entry name" value="PROTEIN NYNRIN-LIKE"/>
    <property type="match status" value="1"/>
</dbReference>
<dbReference type="InterPro" id="IPR012337">
    <property type="entry name" value="RNaseH-like_sf"/>
</dbReference>
<evidence type="ECO:0000313" key="2">
    <source>
        <dbReference type="EMBL" id="NXO09733.1"/>
    </source>
</evidence>
<dbReference type="AlphaFoldDB" id="A0A7L1PCF2"/>
<keyword evidence="3" id="KW-1185">Reference proteome</keyword>
<dbReference type="Pfam" id="PF00665">
    <property type="entry name" value="rve"/>
    <property type="match status" value="1"/>
</dbReference>
<dbReference type="PANTHER" id="PTHR37984">
    <property type="entry name" value="PROTEIN CBG26694"/>
    <property type="match status" value="1"/>
</dbReference>
<evidence type="ECO:0000313" key="3">
    <source>
        <dbReference type="Proteomes" id="UP000534407"/>
    </source>
</evidence>
<dbReference type="Gene3D" id="3.30.420.10">
    <property type="entry name" value="Ribonuclease H-like superfamily/Ribonuclease H"/>
    <property type="match status" value="1"/>
</dbReference>
<dbReference type="InterPro" id="IPR036397">
    <property type="entry name" value="RNaseH_sf"/>
</dbReference>
<gene>
    <name evidence="2" type="primary">Tf211_0</name>
    <name evidence="2" type="ORF">ORIORI_R15336</name>
</gene>
<feature type="domain" description="Integrase catalytic" evidence="1">
    <location>
        <begin position="57"/>
        <end position="214"/>
    </location>
</feature>
<dbReference type="InterPro" id="IPR001584">
    <property type="entry name" value="Integrase_cat-core"/>
</dbReference>
<comment type="caution">
    <text evidence="2">The sequence shown here is derived from an EMBL/GenBank/DDBJ whole genome shotgun (WGS) entry which is preliminary data.</text>
</comment>
<proteinExistence type="predicted"/>
<name>A0A7L1PCF2_ORIOR</name>
<protein>
    <submittedName>
        <fullName evidence="2">TF211 protein</fullName>
    </submittedName>
</protein>
<dbReference type="GO" id="GO:0003676">
    <property type="term" value="F:nucleic acid binding"/>
    <property type="evidence" value="ECO:0007669"/>
    <property type="project" value="InterPro"/>
</dbReference>
<dbReference type="GO" id="GO:0015074">
    <property type="term" value="P:DNA integration"/>
    <property type="evidence" value="ECO:0007669"/>
    <property type="project" value="InterPro"/>
</dbReference>
<reference evidence="2 3" key="1">
    <citation type="submission" date="2019-09" db="EMBL/GenBank/DDBJ databases">
        <title>Bird 10,000 Genomes (B10K) Project - Family phase.</title>
        <authorList>
            <person name="Zhang G."/>
        </authorList>
    </citation>
    <scope>NUCLEOTIDE SEQUENCE [LARGE SCALE GENOMIC DNA]</scope>
    <source>
        <strain evidence="2">B10K-DU-002-24</strain>
        <tissue evidence="2">Muscle</tissue>
    </source>
</reference>
<dbReference type="Gene3D" id="2.30.30.850">
    <property type="match status" value="1"/>
</dbReference>
<dbReference type="InterPro" id="IPR050951">
    <property type="entry name" value="Retrovirus_Pol_polyprotein"/>
</dbReference>
<dbReference type="Proteomes" id="UP000534407">
    <property type="component" value="Unassembled WGS sequence"/>
</dbReference>
<dbReference type="PROSITE" id="PS50994">
    <property type="entry name" value="INTEGRASE"/>
    <property type="match status" value="1"/>
</dbReference>
<accession>A0A7L1PCF2</accession>
<organism evidence="2 3">
    <name type="scientific">Oriolus oriolus</name>
    <name type="common">Eurasian golden oriole</name>
    <name type="synonym">Coracias oriolus</name>
    <dbReference type="NCBI Taxonomy" id="181099"/>
    <lineage>
        <taxon>Eukaryota</taxon>
        <taxon>Metazoa</taxon>
        <taxon>Chordata</taxon>
        <taxon>Craniata</taxon>
        <taxon>Vertebrata</taxon>
        <taxon>Euteleostomi</taxon>
        <taxon>Archelosauria</taxon>
        <taxon>Archosauria</taxon>
        <taxon>Dinosauria</taxon>
        <taxon>Saurischia</taxon>
        <taxon>Theropoda</taxon>
        <taxon>Coelurosauria</taxon>
        <taxon>Aves</taxon>
        <taxon>Neognathae</taxon>
        <taxon>Neoaves</taxon>
        <taxon>Telluraves</taxon>
        <taxon>Australaves</taxon>
        <taxon>Passeriformes</taxon>
        <taxon>Corvoidea</taxon>
        <taxon>Corvidae</taxon>
        <taxon>Oriolus</taxon>
    </lineage>
</organism>